<dbReference type="RefSeq" id="WP_057934920.1">
    <property type="nucleotide sequence ID" value="NZ_LMZQ01000045.1"/>
</dbReference>
<gene>
    <name evidence="1" type="ORF">ASU31_24750</name>
</gene>
<evidence type="ECO:0008006" key="3">
    <source>
        <dbReference type="Google" id="ProtNLM"/>
    </source>
</evidence>
<dbReference type="EMBL" id="LMZQ01000045">
    <property type="protein sequence ID" value="KRT13420.1"/>
    <property type="molecule type" value="Genomic_DNA"/>
</dbReference>
<sequence>MIFNLLRATYITLLLVFIGSFSFAQSNYFKMSYGFGGGINKSYTDVYKGSFGYTAYGVFDYHITPFVTLGLEGQYGMVQGGDIETDPHNRQFVNQYTSITANVKLMLGEVVDYDKSEFLYNLRGLYVGVGIGVINNKITDIVRIKPSWAAVDPGYGPFPGKDKSLNMAVPLNFGFNYYINDGYGYMRYIININAQSNFTFGEGLDGYNDPSTKFKNNSPDVYNSYTIGFKYMLGRIKSYRKTL</sequence>
<dbReference type="Proteomes" id="UP000051950">
    <property type="component" value="Unassembled WGS sequence"/>
</dbReference>
<dbReference type="STRING" id="687842.ASU31_24750"/>
<protein>
    <recommendedName>
        <fullName evidence="3">Outer membrane protein beta-barrel domain-containing protein</fullName>
    </recommendedName>
</protein>
<keyword evidence="2" id="KW-1185">Reference proteome</keyword>
<evidence type="ECO:0000313" key="1">
    <source>
        <dbReference type="EMBL" id="KRT13420.1"/>
    </source>
</evidence>
<evidence type="ECO:0000313" key="2">
    <source>
        <dbReference type="Proteomes" id="UP000051950"/>
    </source>
</evidence>
<accession>A0A0T5VHU0</accession>
<reference evidence="1 2" key="1">
    <citation type="submission" date="2015-11" db="EMBL/GenBank/DDBJ databases">
        <title>Sequence of Pedobacter ginsenosidimutans.</title>
        <authorList>
            <person name="Carson E."/>
            <person name="Keyser V."/>
            <person name="Newman J."/>
            <person name="Miller J."/>
        </authorList>
    </citation>
    <scope>NUCLEOTIDE SEQUENCE [LARGE SCALE GENOMIC DNA]</scope>
    <source>
        <strain evidence="1 2">KACC 14530</strain>
    </source>
</reference>
<dbReference type="AlphaFoldDB" id="A0A0T5VHU0"/>
<name>A0A0T5VHU0_9SPHI</name>
<organism evidence="1 2">
    <name type="scientific">Pedobacter ginsenosidimutans</name>
    <dbReference type="NCBI Taxonomy" id="687842"/>
    <lineage>
        <taxon>Bacteria</taxon>
        <taxon>Pseudomonadati</taxon>
        <taxon>Bacteroidota</taxon>
        <taxon>Sphingobacteriia</taxon>
        <taxon>Sphingobacteriales</taxon>
        <taxon>Sphingobacteriaceae</taxon>
        <taxon>Pedobacter</taxon>
    </lineage>
</organism>
<comment type="caution">
    <text evidence="1">The sequence shown here is derived from an EMBL/GenBank/DDBJ whole genome shotgun (WGS) entry which is preliminary data.</text>
</comment>
<proteinExistence type="predicted"/>